<dbReference type="Gene3D" id="2.40.240.10">
    <property type="entry name" value="Ribosomal Protein L25, Chain P"/>
    <property type="match status" value="2"/>
</dbReference>
<protein>
    <recommendedName>
        <fullName evidence="2">glutamine--tRNA ligase</fullName>
        <ecNumber evidence="2">6.1.1.18</ecNumber>
    </recommendedName>
    <alternativeName>
        <fullName evidence="8">Glutaminyl-tRNA synthetase</fullName>
    </alternativeName>
</protein>
<evidence type="ECO:0000256" key="1">
    <source>
        <dbReference type="ARBA" id="ARBA00005594"/>
    </source>
</evidence>
<dbReference type="Pfam" id="PF03950">
    <property type="entry name" value="tRNA-synt_1c_C"/>
    <property type="match status" value="1"/>
</dbReference>
<feature type="compositionally biased region" description="Basic and acidic residues" evidence="11">
    <location>
        <begin position="381"/>
        <end position="392"/>
    </location>
</feature>
<dbReference type="FunFam" id="3.40.50.620:FF:000037">
    <property type="entry name" value="Glutamine--tRNA ligase cytoplasmic"/>
    <property type="match status" value="1"/>
</dbReference>
<dbReference type="Pfam" id="PF04558">
    <property type="entry name" value="tRNA_synt_1c_R1"/>
    <property type="match status" value="1"/>
</dbReference>
<dbReference type="InterPro" id="IPR007639">
    <property type="entry name" value="Gln-tRNA-synth_Ib_RNA-bd_N"/>
</dbReference>
<evidence type="ECO:0000256" key="2">
    <source>
        <dbReference type="ARBA" id="ARBA00012836"/>
    </source>
</evidence>
<evidence type="ECO:0000313" key="16">
    <source>
        <dbReference type="EMBL" id="KAK0549891.1"/>
    </source>
</evidence>
<gene>
    <name evidence="16" type="primary">GLN4</name>
    <name evidence="16" type="ORF">OC846_003892</name>
</gene>
<dbReference type="GO" id="GO:0006425">
    <property type="term" value="P:glutaminyl-tRNA aminoacylation"/>
    <property type="evidence" value="ECO:0007669"/>
    <property type="project" value="InterPro"/>
</dbReference>
<evidence type="ECO:0000256" key="3">
    <source>
        <dbReference type="ARBA" id="ARBA00022598"/>
    </source>
</evidence>
<dbReference type="FunFam" id="2.40.240.10:FF:000007">
    <property type="entry name" value="Glutamine--tRNA ligase"/>
    <property type="match status" value="1"/>
</dbReference>
<evidence type="ECO:0000259" key="15">
    <source>
        <dbReference type="Pfam" id="PF04558"/>
    </source>
</evidence>
<dbReference type="InterPro" id="IPR014729">
    <property type="entry name" value="Rossmann-like_a/b/a_fold"/>
</dbReference>
<dbReference type="Gene3D" id="3.40.50.620">
    <property type="entry name" value="HUPs"/>
    <property type="match status" value="1"/>
</dbReference>
<keyword evidence="5 10" id="KW-0067">ATP-binding</keyword>
<reference evidence="16" key="1">
    <citation type="journal article" date="2023" name="PhytoFront">
        <title>Draft Genome Resources of Seven Strains of Tilletia horrida, Causal Agent of Kernel Smut of Rice.</title>
        <authorList>
            <person name="Khanal S."/>
            <person name="Antony Babu S."/>
            <person name="Zhou X.G."/>
        </authorList>
    </citation>
    <scope>NUCLEOTIDE SEQUENCE</scope>
    <source>
        <strain evidence="16">TX6</strain>
    </source>
</reference>
<comment type="catalytic activity">
    <reaction evidence="9">
        <text>tRNA(Gln) + L-glutamine + ATP = L-glutaminyl-tRNA(Gln) + AMP + diphosphate</text>
        <dbReference type="Rhea" id="RHEA:20121"/>
        <dbReference type="Rhea" id="RHEA-COMP:9662"/>
        <dbReference type="Rhea" id="RHEA-COMP:9681"/>
        <dbReference type="ChEBI" id="CHEBI:30616"/>
        <dbReference type="ChEBI" id="CHEBI:33019"/>
        <dbReference type="ChEBI" id="CHEBI:58359"/>
        <dbReference type="ChEBI" id="CHEBI:78442"/>
        <dbReference type="ChEBI" id="CHEBI:78521"/>
        <dbReference type="ChEBI" id="CHEBI:456215"/>
        <dbReference type="EC" id="6.1.1.18"/>
    </reaction>
</comment>
<dbReference type="Pfam" id="PF04557">
    <property type="entry name" value="tRNA_synt_1c_R2"/>
    <property type="match status" value="1"/>
</dbReference>
<dbReference type="InterPro" id="IPR000924">
    <property type="entry name" value="Glu/Gln-tRNA-synth"/>
</dbReference>
<feature type="region of interest" description="Disordered" evidence="11">
    <location>
        <begin position="210"/>
        <end position="238"/>
    </location>
</feature>
<dbReference type="InterPro" id="IPR050132">
    <property type="entry name" value="Gln/Glu-tRNA_Ligase"/>
</dbReference>
<dbReference type="Proteomes" id="UP001176517">
    <property type="component" value="Unassembled WGS sequence"/>
</dbReference>
<dbReference type="InterPro" id="IPR020059">
    <property type="entry name" value="Glu/Gln-tRNA-synth_Ib_codon-bd"/>
</dbReference>
<feature type="compositionally biased region" description="Basic and acidic residues" evidence="11">
    <location>
        <begin position="210"/>
        <end position="219"/>
    </location>
</feature>
<keyword evidence="3 10" id="KW-0436">Ligase</keyword>
<name>A0AAN6GN97_9BASI</name>
<evidence type="ECO:0000259" key="13">
    <source>
        <dbReference type="Pfam" id="PF03950"/>
    </source>
</evidence>
<proteinExistence type="inferred from homology"/>
<evidence type="ECO:0000256" key="10">
    <source>
        <dbReference type="RuleBase" id="RU363037"/>
    </source>
</evidence>
<comment type="caution">
    <text evidence="16">The sequence shown here is derived from an EMBL/GenBank/DDBJ whole genome shotgun (WGS) entry which is preliminary data.</text>
</comment>
<evidence type="ECO:0000259" key="12">
    <source>
        <dbReference type="Pfam" id="PF00749"/>
    </source>
</evidence>
<dbReference type="GO" id="GO:0005524">
    <property type="term" value="F:ATP binding"/>
    <property type="evidence" value="ECO:0007669"/>
    <property type="project" value="UniProtKB-KW"/>
</dbReference>
<dbReference type="Gene3D" id="1.10.10.2420">
    <property type="match status" value="1"/>
</dbReference>
<dbReference type="FunFam" id="3.90.800.10:FF:000001">
    <property type="entry name" value="Glutamine--tRNA ligase"/>
    <property type="match status" value="1"/>
</dbReference>
<evidence type="ECO:0000256" key="6">
    <source>
        <dbReference type="ARBA" id="ARBA00022917"/>
    </source>
</evidence>
<keyword evidence="6 10" id="KW-0648">Protein biosynthesis</keyword>
<dbReference type="Pfam" id="PF00749">
    <property type="entry name" value="tRNA-synt_1c"/>
    <property type="match status" value="1"/>
</dbReference>
<dbReference type="SUPFAM" id="SSF50715">
    <property type="entry name" value="Ribosomal protein L25-like"/>
    <property type="match status" value="1"/>
</dbReference>
<dbReference type="EMBL" id="JAPDMZ010000103">
    <property type="protein sequence ID" value="KAK0549891.1"/>
    <property type="molecule type" value="Genomic_DNA"/>
</dbReference>
<dbReference type="InterPro" id="IPR001412">
    <property type="entry name" value="aa-tRNA-synth_I_CS"/>
</dbReference>
<dbReference type="PRINTS" id="PR00987">
    <property type="entry name" value="TRNASYNTHGLU"/>
</dbReference>
<dbReference type="InterPro" id="IPR007638">
    <property type="entry name" value="Gln-tRNA-synth_Ib_RNA-bd_2"/>
</dbReference>
<keyword evidence="17" id="KW-1185">Reference proteome</keyword>
<evidence type="ECO:0000256" key="5">
    <source>
        <dbReference type="ARBA" id="ARBA00022840"/>
    </source>
</evidence>
<dbReference type="PROSITE" id="PS00178">
    <property type="entry name" value="AA_TRNA_LIGASE_I"/>
    <property type="match status" value="1"/>
</dbReference>
<evidence type="ECO:0000259" key="14">
    <source>
        <dbReference type="Pfam" id="PF04557"/>
    </source>
</evidence>
<keyword evidence="7 10" id="KW-0030">Aminoacyl-tRNA synthetase</keyword>
<dbReference type="GO" id="GO:0004819">
    <property type="term" value="F:glutamine-tRNA ligase activity"/>
    <property type="evidence" value="ECO:0007669"/>
    <property type="project" value="UniProtKB-EC"/>
</dbReference>
<dbReference type="InterPro" id="IPR042558">
    <property type="entry name" value="Gln-tRNA-synth_Ib_RNA-bd_N_1"/>
</dbReference>
<evidence type="ECO:0000256" key="4">
    <source>
        <dbReference type="ARBA" id="ARBA00022741"/>
    </source>
</evidence>
<evidence type="ECO:0000313" key="17">
    <source>
        <dbReference type="Proteomes" id="UP001176517"/>
    </source>
</evidence>
<sequence length="906" mass="99735">MAPKVDTSDPAIAALLSLFSSSLNLTGPKALDLVKQPKQSAALADTIKALQLSSVDAKRGALIVTAVTSSGGAGITEEKRRYVVQRVLDESLKTTDQVTTALKYLEKSGTAEPKDKTDFDQACGVGITITPEQCRTSVQSYLAQNKAELDAAGGWPKQSAIMAALRSEPSLRWANALDVKNAVEAELTAAYGDKKAANAAAAAAAKKEKEAQAKKDGGAGKKGGAGASNAAASSSSNDAQAVINLRPDAMFEDGFLSKLHKPGENPQTKAELKEQHLAATKGMVFTRFPPEPNGFLHVGHAKAIAVDFGYARFHKGLTYLRYDDTNPEAEEEQYFDSILEMVRWLGFEPWKITYSSDYFQQLYELAVELIKRDKAYVDHSTAEEMREQRGGEGGKGPRKASRWRDRPIEESLAEFEDMKNGKFPRQTATLRMKMDILNNPNPQMWDLVAYRVLSKPHHRTGSQWRIYPTYDFTHCLVDSMENISHSLCTTEFITARESYEWLCDALEVYKPRQYEFGRLSLEGTITSKRKLLKLVQAGYVKDWDDPRLFTLIALRRRGVPPGALLSFVNELGVTTAPTVTMGARLDQTIRNYLEASTPRLMMVLNPLKVTLTNLAEDFYLEVEKPLHPKVPEMGTNKLPFTRSLYIDASDFRTEDSADYFRLAPGKTVGLLQVPHTITCTSFRLDEKTGQPVEVFATYDDGSASNSTATSSGGGKKKKPTYIQWVAEHAPSGSPVKLDEVRIFHPLFTSVNPAGETNFLDHVDKDSLEVVKGSLIERGFWDVTHASFTKARKEAEDRTQAAREAAKKAQAETNADGAKNVVSEKSSGEVLEKLKSGQLVGQECVRFQAMRIAYFTVDRESEGVEEAAAANVSGNGEKKEAKIILNRIVTLKEDAGKTKGSLLVTPL</sequence>
<accession>A0AAN6GN97</accession>
<dbReference type="EC" id="6.1.1.18" evidence="2"/>
<dbReference type="InterPro" id="IPR042559">
    <property type="entry name" value="Gln-tRNA-synth_Ib_RNA-bd_N_2"/>
</dbReference>
<dbReference type="GO" id="GO:0005829">
    <property type="term" value="C:cytosol"/>
    <property type="evidence" value="ECO:0007669"/>
    <property type="project" value="TreeGrafter"/>
</dbReference>
<evidence type="ECO:0000256" key="8">
    <source>
        <dbReference type="ARBA" id="ARBA00030466"/>
    </source>
</evidence>
<comment type="similarity">
    <text evidence="1 10">Belongs to the class-I aminoacyl-tRNA synthetase family.</text>
</comment>
<dbReference type="SUPFAM" id="SSF52374">
    <property type="entry name" value="Nucleotidylyl transferase"/>
    <property type="match status" value="1"/>
</dbReference>
<dbReference type="AlphaFoldDB" id="A0AAN6GN97"/>
<feature type="domain" description="Glutamyl/glutaminyl-tRNA synthetase class Ib anti-codon binding" evidence="13">
    <location>
        <begin position="598"/>
        <end position="699"/>
    </location>
</feature>
<dbReference type="InterPro" id="IPR004514">
    <property type="entry name" value="Gln-tRNA-synth"/>
</dbReference>
<organism evidence="16 17">
    <name type="scientific">Tilletia horrida</name>
    <dbReference type="NCBI Taxonomy" id="155126"/>
    <lineage>
        <taxon>Eukaryota</taxon>
        <taxon>Fungi</taxon>
        <taxon>Dikarya</taxon>
        <taxon>Basidiomycota</taxon>
        <taxon>Ustilaginomycotina</taxon>
        <taxon>Exobasidiomycetes</taxon>
        <taxon>Tilletiales</taxon>
        <taxon>Tilletiaceae</taxon>
        <taxon>Tilletia</taxon>
    </lineage>
</organism>
<keyword evidence="4 10" id="KW-0547">Nucleotide-binding</keyword>
<dbReference type="PANTHER" id="PTHR43097">
    <property type="entry name" value="GLUTAMINE-TRNA LIGASE"/>
    <property type="match status" value="1"/>
</dbReference>
<feature type="domain" description="Glutaminyl-tRNA synthetase class Ib non-specific RNA-binding" evidence="14">
    <location>
        <begin position="179"/>
        <end position="276"/>
    </location>
</feature>
<dbReference type="InterPro" id="IPR020056">
    <property type="entry name" value="Rbsml_bL25/Gln-tRNA_synth_N"/>
</dbReference>
<evidence type="ECO:0000256" key="9">
    <source>
        <dbReference type="ARBA" id="ARBA00048270"/>
    </source>
</evidence>
<dbReference type="PANTHER" id="PTHR43097:SF4">
    <property type="entry name" value="GLUTAMINE--TRNA LIGASE"/>
    <property type="match status" value="1"/>
</dbReference>
<dbReference type="Gene3D" id="1.10.8.1290">
    <property type="entry name" value="Glutaminyl-tRNA synthetase, non-specific RNA binding region part 1, domain 1"/>
    <property type="match status" value="1"/>
</dbReference>
<feature type="region of interest" description="Disordered" evidence="11">
    <location>
        <begin position="381"/>
        <end position="404"/>
    </location>
</feature>
<dbReference type="InterPro" id="IPR011035">
    <property type="entry name" value="Ribosomal_bL25/Gln-tRNA_synth"/>
</dbReference>
<feature type="compositionally biased region" description="Low complexity" evidence="11">
    <location>
        <begin position="227"/>
        <end position="238"/>
    </location>
</feature>
<dbReference type="NCBIfam" id="TIGR00440">
    <property type="entry name" value="glnS"/>
    <property type="match status" value="1"/>
</dbReference>
<evidence type="ECO:0000256" key="11">
    <source>
        <dbReference type="SAM" id="MobiDB-lite"/>
    </source>
</evidence>
<dbReference type="InterPro" id="IPR020058">
    <property type="entry name" value="Glu/Gln-tRNA-synth_Ib_cat-dom"/>
</dbReference>
<feature type="domain" description="Glutamyl/glutaminyl-tRNA synthetase class Ib catalytic" evidence="12">
    <location>
        <begin position="284"/>
        <end position="581"/>
    </location>
</feature>
<evidence type="ECO:0000256" key="7">
    <source>
        <dbReference type="ARBA" id="ARBA00023146"/>
    </source>
</evidence>
<feature type="domain" description="Glutaminyl-tRNA synthetase class Ib non-specific RNA-binding" evidence="15">
    <location>
        <begin position="15"/>
        <end position="175"/>
    </location>
</feature>